<organism evidence="1">
    <name type="scientific">Rhizophora mucronata</name>
    <name type="common">Asiatic mangrove</name>
    <dbReference type="NCBI Taxonomy" id="61149"/>
    <lineage>
        <taxon>Eukaryota</taxon>
        <taxon>Viridiplantae</taxon>
        <taxon>Streptophyta</taxon>
        <taxon>Embryophyta</taxon>
        <taxon>Tracheophyta</taxon>
        <taxon>Spermatophyta</taxon>
        <taxon>Magnoliopsida</taxon>
        <taxon>eudicotyledons</taxon>
        <taxon>Gunneridae</taxon>
        <taxon>Pentapetalae</taxon>
        <taxon>rosids</taxon>
        <taxon>fabids</taxon>
        <taxon>Malpighiales</taxon>
        <taxon>Rhizophoraceae</taxon>
        <taxon>Rhizophora</taxon>
    </lineage>
</organism>
<proteinExistence type="predicted"/>
<accession>A0A2P2Q555</accession>
<evidence type="ECO:0000313" key="1">
    <source>
        <dbReference type="EMBL" id="MBX62117.1"/>
    </source>
</evidence>
<protein>
    <submittedName>
        <fullName evidence="1">Uncharacterized protein</fullName>
    </submittedName>
</protein>
<dbReference type="AlphaFoldDB" id="A0A2P2Q555"/>
<name>A0A2P2Q555_RHIMU</name>
<dbReference type="EMBL" id="GGEC01081633">
    <property type="protein sequence ID" value="MBX62117.1"/>
    <property type="molecule type" value="Transcribed_RNA"/>
</dbReference>
<reference evidence="1" key="1">
    <citation type="submission" date="2018-02" db="EMBL/GenBank/DDBJ databases">
        <title>Rhizophora mucronata_Transcriptome.</title>
        <authorList>
            <person name="Meera S.P."/>
            <person name="Sreeshan A."/>
            <person name="Augustine A."/>
        </authorList>
    </citation>
    <scope>NUCLEOTIDE SEQUENCE</scope>
    <source>
        <tissue evidence="1">Leaf</tissue>
    </source>
</reference>
<sequence length="101" mass="11881">MIQSSVCFFVIDKKLHLTWELMKPCIYLCNQWKFEFPRPGVPHILVGFSASCPSKKYAISRNYSPKITFVSVFPYQRQMMTTTTTIKPKRFNTTIHSKKQK</sequence>